<name>A0A0J9SEC5_PLAVI</name>
<feature type="transmembrane region" description="Helical" evidence="1">
    <location>
        <begin position="203"/>
        <end position="220"/>
    </location>
</feature>
<evidence type="ECO:0000313" key="3">
    <source>
        <dbReference type="Proteomes" id="UP000053562"/>
    </source>
</evidence>
<evidence type="ECO:0000256" key="1">
    <source>
        <dbReference type="SAM" id="Phobius"/>
    </source>
</evidence>
<organism evidence="2 3">
    <name type="scientific">Plasmodium vivax India VII</name>
    <dbReference type="NCBI Taxonomy" id="1077284"/>
    <lineage>
        <taxon>Eukaryota</taxon>
        <taxon>Sar</taxon>
        <taxon>Alveolata</taxon>
        <taxon>Apicomplexa</taxon>
        <taxon>Aconoidasida</taxon>
        <taxon>Haemosporida</taxon>
        <taxon>Plasmodiidae</taxon>
        <taxon>Plasmodium</taxon>
        <taxon>Plasmodium (Plasmodium)</taxon>
    </lineage>
</organism>
<dbReference type="AlphaFoldDB" id="A0A0J9SEC5"/>
<keyword evidence="1" id="KW-0812">Transmembrane</keyword>
<reference evidence="2 3" key="1">
    <citation type="submission" date="2011-08" db="EMBL/GenBank/DDBJ databases">
        <title>The Genome Sequence of Plasmodium vivax India VII.</title>
        <authorList>
            <consortium name="The Broad Institute Genome Sequencing Platform"/>
            <consortium name="The Broad Institute Genome Sequencing Center for Infectious Disease"/>
            <person name="Neafsey D."/>
            <person name="Carlton J."/>
            <person name="Barnwell J."/>
            <person name="Collins W."/>
            <person name="Escalante A."/>
            <person name="Mullikin J."/>
            <person name="Saul A."/>
            <person name="Guigo R."/>
            <person name="Camara F."/>
            <person name="Young S.K."/>
            <person name="Zeng Q."/>
            <person name="Gargeya S."/>
            <person name="Fitzgerald M."/>
            <person name="Haas B."/>
            <person name="Abouelleil A."/>
            <person name="Alvarado L."/>
            <person name="Arachchi H.M."/>
            <person name="Berlin A."/>
            <person name="Brown A."/>
            <person name="Chapman S.B."/>
            <person name="Chen Z."/>
            <person name="Dunbar C."/>
            <person name="Freedman E."/>
            <person name="Gearin G."/>
            <person name="Gellesch M."/>
            <person name="Goldberg J."/>
            <person name="Griggs A."/>
            <person name="Gujja S."/>
            <person name="Heiman D."/>
            <person name="Howarth C."/>
            <person name="Larson L."/>
            <person name="Lui A."/>
            <person name="MacDonald P.J.P."/>
            <person name="Montmayeur A."/>
            <person name="Murphy C."/>
            <person name="Neiman D."/>
            <person name="Pearson M."/>
            <person name="Priest M."/>
            <person name="Roberts A."/>
            <person name="Saif S."/>
            <person name="Shea T."/>
            <person name="Shenoy N."/>
            <person name="Sisk P."/>
            <person name="Stolte C."/>
            <person name="Sykes S."/>
            <person name="Wortman J."/>
            <person name="Nusbaum C."/>
            <person name="Birren B."/>
        </authorList>
    </citation>
    <scope>NUCLEOTIDE SEQUENCE [LARGE SCALE GENOMIC DNA]</scope>
    <source>
        <strain evidence="2 3">India VII</strain>
    </source>
</reference>
<dbReference type="OrthoDB" id="382014at2759"/>
<sequence length="230" mass="25416">MKMSYGGANVITACGGAAQNVTSADGYGDVEGLAEQCPRKGVKYAAFLKLFMFALFVWIARGSHESATRGVMGETPQRGQATMHKSANRLLAEPPMDFDEVYGTFKKNVLEKLGCDEEQCQTIKNSVKSYFDKIKWNVTYQQNAKESEEGSGGSDNASDKANKEKKSSKSVGIFGSLINLILNYKLTSLTILIVALGYFKSRYLLVVMGVIIVLNMFWELESLNKKLKFL</sequence>
<gene>
    <name evidence="2" type="ORF">PVIIG_04504</name>
</gene>
<feature type="transmembrane region" description="Helical" evidence="1">
    <location>
        <begin position="171"/>
        <end position="197"/>
    </location>
</feature>
<evidence type="ECO:0000313" key="2">
    <source>
        <dbReference type="EMBL" id="KMZ80986.1"/>
    </source>
</evidence>
<feature type="transmembrane region" description="Helical" evidence="1">
    <location>
        <begin position="42"/>
        <end position="60"/>
    </location>
</feature>
<protein>
    <submittedName>
        <fullName evidence="2">Pv-fam-h protein</fullName>
    </submittedName>
</protein>
<keyword evidence="1" id="KW-0472">Membrane</keyword>
<accession>A0A0J9SEC5</accession>
<keyword evidence="1" id="KW-1133">Transmembrane helix</keyword>
<proteinExistence type="predicted"/>
<dbReference type="EMBL" id="KQ234261">
    <property type="protein sequence ID" value="KMZ80986.1"/>
    <property type="molecule type" value="Genomic_DNA"/>
</dbReference>
<dbReference type="Proteomes" id="UP000053562">
    <property type="component" value="Unassembled WGS sequence"/>
</dbReference>